<dbReference type="AlphaFoldDB" id="A0AA39UUP7"/>
<name>A0AA39UUP7_9AGAR</name>
<accession>A0AA39UUP7</accession>
<feature type="non-terminal residue" evidence="1">
    <location>
        <position position="1"/>
    </location>
</feature>
<dbReference type="Proteomes" id="UP001175228">
    <property type="component" value="Unassembled WGS sequence"/>
</dbReference>
<sequence>TDILRCSPDFNHCPRYDFVLAQMEVGPLFAQLVMIFKCNVCRKTFPLMLI</sequence>
<organism evidence="1 2">
    <name type="scientific">Armillaria luteobubalina</name>
    <dbReference type="NCBI Taxonomy" id="153913"/>
    <lineage>
        <taxon>Eukaryota</taxon>
        <taxon>Fungi</taxon>
        <taxon>Dikarya</taxon>
        <taxon>Basidiomycota</taxon>
        <taxon>Agaricomycotina</taxon>
        <taxon>Agaricomycetes</taxon>
        <taxon>Agaricomycetidae</taxon>
        <taxon>Agaricales</taxon>
        <taxon>Marasmiineae</taxon>
        <taxon>Physalacriaceae</taxon>
        <taxon>Armillaria</taxon>
    </lineage>
</organism>
<comment type="caution">
    <text evidence="1">The sequence shown here is derived from an EMBL/GenBank/DDBJ whole genome shotgun (WGS) entry which is preliminary data.</text>
</comment>
<keyword evidence="2" id="KW-1185">Reference proteome</keyword>
<gene>
    <name evidence="1" type="ORF">EDD18DRAFT_1078251</name>
</gene>
<evidence type="ECO:0000313" key="1">
    <source>
        <dbReference type="EMBL" id="KAK0493650.1"/>
    </source>
</evidence>
<reference evidence="1" key="1">
    <citation type="submission" date="2023-06" db="EMBL/GenBank/DDBJ databases">
        <authorList>
            <consortium name="Lawrence Berkeley National Laboratory"/>
            <person name="Ahrendt S."/>
            <person name="Sahu N."/>
            <person name="Indic B."/>
            <person name="Wong-Bajracharya J."/>
            <person name="Merenyi Z."/>
            <person name="Ke H.-M."/>
            <person name="Monk M."/>
            <person name="Kocsube S."/>
            <person name="Drula E."/>
            <person name="Lipzen A."/>
            <person name="Balint B."/>
            <person name="Henrissat B."/>
            <person name="Andreopoulos B."/>
            <person name="Martin F.M."/>
            <person name="Harder C.B."/>
            <person name="Rigling D."/>
            <person name="Ford K.L."/>
            <person name="Foster G.D."/>
            <person name="Pangilinan J."/>
            <person name="Papanicolaou A."/>
            <person name="Barry K."/>
            <person name="LaButti K."/>
            <person name="Viragh M."/>
            <person name="Koriabine M."/>
            <person name="Yan M."/>
            <person name="Riley R."/>
            <person name="Champramary S."/>
            <person name="Plett K.L."/>
            <person name="Tsai I.J."/>
            <person name="Slot J."/>
            <person name="Sipos G."/>
            <person name="Plett J."/>
            <person name="Nagy L.G."/>
            <person name="Grigoriev I.V."/>
        </authorList>
    </citation>
    <scope>NUCLEOTIDE SEQUENCE</scope>
    <source>
        <strain evidence="1">HWK02</strain>
    </source>
</reference>
<evidence type="ECO:0000313" key="2">
    <source>
        <dbReference type="Proteomes" id="UP001175228"/>
    </source>
</evidence>
<protein>
    <submittedName>
        <fullName evidence="1">Uncharacterized protein</fullName>
    </submittedName>
</protein>
<proteinExistence type="predicted"/>
<dbReference type="EMBL" id="JAUEPU010000024">
    <property type="protein sequence ID" value="KAK0493650.1"/>
    <property type="molecule type" value="Genomic_DNA"/>
</dbReference>